<dbReference type="InterPro" id="IPR021252">
    <property type="entry name" value="DUF2794"/>
</dbReference>
<dbReference type="EMBL" id="JBHUIR010000021">
    <property type="protein sequence ID" value="MFD2259574.1"/>
    <property type="molecule type" value="Genomic_DNA"/>
</dbReference>
<evidence type="ECO:0000313" key="1">
    <source>
        <dbReference type="EMBL" id="MFD2259574.1"/>
    </source>
</evidence>
<gene>
    <name evidence="1" type="ORF">ACFSMZ_07320</name>
</gene>
<dbReference type="Pfam" id="PF10984">
    <property type="entry name" value="DUF2794"/>
    <property type="match status" value="1"/>
</dbReference>
<comment type="caution">
    <text evidence="1">The sequence shown here is derived from an EMBL/GenBank/DDBJ whole genome shotgun (WGS) entry which is preliminary data.</text>
</comment>
<accession>A0ABW5DI33</accession>
<dbReference type="RefSeq" id="WP_345099012.1">
    <property type="nucleotide sequence ID" value="NZ_BAABGS010000020.1"/>
</dbReference>
<protein>
    <submittedName>
        <fullName evidence="1">DUF2794 domain-containing protein</fullName>
    </submittedName>
</protein>
<sequence length="129" mass="14931">MTEYSGGGDEEPHHSGKLVRLADYRKDRLDLPVTFNRRELDRILYLYGFMVAAGEWRDYAIDHLPDRAVFSVYRRTSEVPLYQIVKCPKLARKQGEYSVVNAGGMILKRGQDLDRVLRVFDKKLGIIRA</sequence>
<evidence type="ECO:0000313" key="2">
    <source>
        <dbReference type="Proteomes" id="UP001597373"/>
    </source>
</evidence>
<organism evidence="1 2">
    <name type="scientific">Chelativorans composti</name>
    <dbReference type="NCBI Taxonomy" id="768533"/>
    <lineage>
        <taxon>Bacteria</taxon>
        <taxon>Pseudomonadati</taxon>
        <taxon>Pseudomonadota</taxon>
        <taxon>Alphaproteobacteria</taxon>
        <taxon>Hyphomicrobiales</taxon>
        <taxon>Phyllobacteriaceae</taxon>
        <taxon>Chelativorans</taxon>
    </lineage>
</organism>
<name>A0ABW5DI33_9HYPH</name>
<dbReference type="Proteomes" id="UP001597373">
    <property type="component" value="Unassembled WGS sequence"/>
</dbReference>
<reference evidence="2" key="1">
    <citation type="journal article" date="2019" name="Int. J. Syst. Evol. Microbiol.">
        <title>The Global Catalogue of Microorganisms (GCM) 10K type strain sequencing project: providing services to taxonomists for standard genome sequencing and annotation.</title>
        <authorList>
            <consortium name="The Broad Institute Genomics Platform"/>
            <consortium name="The Broad Institute Genome Sequencing Center for Infectious Disease"/>
            <person name="Wu L."/>
            <person name="Ma J."/>
        </authorList>
    </citation>
    <scope>NUCLEOTIDE SEQUENCE [LARGE SCALE GENOMIC DNA]</scope>
    <source>
        <strain evidence="2">KCTC 23707</strain>
    </source>
</reference>
<keyword evidence="2" id="KW-1185">Reference proteome</keyword>
<proteinExistence type="predicted"/>